<evidence type="ECO:0000313" key="3">
    <source>
        <dbReference type="Proteomes" id="UP000325243"/>
    </source>
</evidence>
<reference evidence="2 3" key="1">
    <citation type="submission" date="2019-08" db="EMBL/GenBank/DDBJ databases">
        <authorList>
            <person name="Hu J."/>
        </authorList>
    </citation>
    <scope>NUCLEOTIDE SEQUENCE [LARGE SCALE GENOMIC DNA]</scope>
    <source>
        <strain evidence="2 3">NEAU-184</strain>
    </source>
</reference>
<dbReference type="GO" id="GO:0019239">
    <property type="term" value="F:deaminase activity"/>
    <property type="evidence" value="ECO:0007669"/>
    <property type="project" value="TreeGrafter"/>
</dbReference>
<evidence type="ECO:0000256" key="1">
    <source>
        <dbReference type="ARBA" id="ARBA00010552"/>
    </source>
</evidence>
<accession>A0A5S4UWP6</accession>
<protein>
    <submittedName>
        <fullName evidence="2">RidA family protein</fullName>
    </submittedName>
</protein>
<dbReference type="SUPFAM" id="SSF55298">
    <property type="entry name" value="YjgF-like"/>
    <property type="match status" value="1"/>
</dbReference>
<organism evidence="2 3">
    <name type="scientific">Agromyces mariniharenae</name>
    <dbReference type="NCBI Taxonomy" id="2604423"/>
    <lineage>
        <taxon>Bacteria</taxon>
        <taxon>Bacillati</taxon>
        <taxon>Actinomycetota</taxon>
        <taxon>Actinomycetes</taxon>
        <taxon>Micrococcales</taxon>
        <taxon>Microbacteriaceae</taxon>
        <taxon>Agromyces</taxon>
    </lineage>
</organism>
<comment type="similarity">
    <text evidence="1">Belongs to the RutC family.</text>
</comment>
<dbReference type="PANTHER" id="PTHR11803:SF58">
    <property type="entry name" value="PROTEIN HMF1-RELATED"/>
    <property type="match status" value="1"/>
</dbReference>
<comment type="caution">
    <text evidence="2">The sequence shown here is derived from an EMBL/GenBank/DDBJ whole genome shotgun (WGS) entry which is preliminary data.</text>
</comment>
<dbReference type="Proteomes" id="UP000325243">
    <property type="component" value="Unassembled WGS sequence"/>
</dbReference>
<dbReference type="InterPro" id="IPR006175">
    <property type="entry name" value="YjgF/YER057c/UK114"/>
</dbReference>
<dbReference type="RefSeq" id="WP_148734679.1">
    <property type="nucleotide sequence ID" value="NZ_VSSB01000002.1"/>
</dbReference>
<dbReference type="PANTHER" id="PTHR11803">
    <property type="entry name" value="2-IMINOBUTANOATE/2-IMINOPROPANOATE DEAMINASE RIDA"/>
    <property type="match status" value="1"/>
</dbReference>
<dbReference type="Pfam" id="PF01042">
    <property type="entry name" value="Ribonuc_L-PSP"/>
    <property type="match status" value="1"/>
</dbReference>
<dbReference type="GO" id="GO:0005829">
    <property type="term" value="C:cytosol"/>
    <property type="evidence" value="ECO:0007669"/>
    <property type="project" value="TreeGrafter"/>
</dbReference>
<keyword evidence="3" id="KW-1185">Reference proteome</keyword>
<dbReference type="CDD" id="cd00448">
    <property type="entry name" value="YjgF_YER057c_UK114_family"/>
    <property type="match status" value="1"/>
</dbReference>
<name>A0A5S4UWP6_9MICO</name>
<proteinExistence type="inferred from homology"/>
<dbReference type="EMBL" id="VSSB01000002">
    <property type="protein sequence ID" value="TYL50578.1"/>
    <property type="molecule type" value="Genomic_DNA"/>
</dbReference>
<dbReference type="AlphaFoldDB" id="A0A5S4UWP6"/>
<gene>
    <name evidence="2" type="ORF">FYC51_15455</name>
</gene>
<dbReference type="InterPro" id="IPR035959">
    <property type="entry name" value="RutC-like_sf"/>
</dbReference>
<sequence>MARQIIATGDAPSSPLFSQGVRIGSTIFVSGMAGVDPATGEPAGTSIEEQTRQALRNCESVLEAAGCSLDDVGFVTVLLAHPADFAGMNAAYASVFSDRPPARAVTRLGPELPGILVSIAMTAQTVE</sequence>
<evidence type="ECO:0000313" key="2">
    <source>
        <dbReference type="EMBL" id="TYL50578.1"/>
    </source>
</evidence>
<dbReference type="Gene3D" id="3.30.1330.40">
    <property type="entry name" value="RutC-like"/>
    <property type="match status" value="1"/>
</dbReference>